<dbReference type="RefSeq" id="WP_122190210.1">
    <property type="nucleotide sequence ID" value="NZ_RFFH01000011.1"/>
</dbReference>
<reference evidence="7 8" key="1">
    <citation type="submission" date="2018-10" db="EMBL/GenBank/DDBJ databases">
        <title>Isolation from cow dung.</title>
        <authorList>
            <person name="Ling L."/>
        </authorList>
    </citation>
    <scope>NUCLEOTIDE SEQUENCE [LARGE SCALE GENOMIC DNA]</scope>
    <source>
        <strain evidence="7 8">NEAU-LL90</strain>
    </source>
</reference>
<dbReference type="Pfam" id="PF00732">
    <property type="entry name" value="GMC_oxred_N"/>
    <property type="match status" value="1"/>
</dbReference>
<organism evidence="7 8">
    <name type="scientific">Nocardia stercoris</name>
    <dbReference type="NCBI Taxonomy" id="2483361"/>
    <lineage>
        <taxon>Bacteria</taxon>
        <taxon>Bacillati</taxon>
        <taxon>Actinomycetota</taxon>
        <taxon>Actinomycetes</taxon>
        <taxon>Mycobacteriales</taxon>
        <taxon>Nocardiaceae</taxon>
        <taxon>Nocardia</taxon>
    </lineage>
</organism>
<evidence type="ECO:0000313" key="7">
    <source>
        <dbReference type="EMBL" id="RMI30138.1"/>
    </source>
</evidence>
<dbReference type="InterPro" id="IPR000172">
    <property type="entry name" value="GMC_OxRdtase_N"/>
</dbReference>
<dbReference type="PANTHER" id="PTHR11552:SF147">
    <property type="entry name" value="CHOLINE DEHYDROGENASE, MITOCHONDRIAL"/>
    <property type="match status" value="1"/>
</dbReference>
<evidence type="ECO:0000256" key="1">
    <source>
        <dbReference type="ARBA" id="ARBA00001974"/>
    </source>
</evidence>
<comment type="cofactor">
    <cofactor evidence="1 5">
        <name>FAD</name>
        <dbReference type="ChEBI" id="CHEBI:57692"/>
    </cofactor>
</comment>
<keyword evidence="4 5" id="KW-0274">FAD</keyword>
<dbReference type="AlphaFoldDB" id="A0A3M2L6I1"/>
<evidence type="ECO:0000256" key="2">
    <source>
        <dbReference type="ARBA" id="ARBA00010790"/>
    </source>
</evidence>
<comment type="caution">
    <text evidence="7">The sequence shown here is derived from an EMBL/GenBank/DDBJ whole genome shotgun (WGS) entry which is preliminary data.</text>
</comment>
<keyword evidence="3" id="KW-0285">Flavoprotein</keyword>
<proteinExistence type="inferred from homology"/>
<dbReference type="EMBL" id="RFFH01000011">
    <property type="protein sequence ID" value="RMI30138.1"/>
    <property type="molecule type" value="Genomic_DNA"/>
</dbReference>
<accession>A0A3M2L6I1</accession>
<gene>
    <name evidence="7" type="ORF">EBN03_23230</name>
</gene>
<dbReference type="InterPro" id="IPR007867">
    <property type="entry name" value="GMC_OxRtase_C"/>
</dbReference>
<dbReference type="Proteomes" id="UP000279275">
    <property type="component" value="Unassembled WGS sequence"/>
</dbReference>
<protein>
    <submittedName>
        <fullName evidence="7">FAD-binding protein</fullName>
    </submittedName>
</protein>
<feature type="domain" description="Glucose-methanol-choline oxidoreductase N-terminal" evidence="6">
    <location>
        <begin position="250"/>
        <end position="264"/>
    </location>
</feature>
<name>A0A3M2L6I1_9NOCA</name>
<dbReference type="OrthoDB" id="9785276at2"/>
<dbReference type="SUPFAM" id="SSF51905">
    <property type="entry name" value="FAD/NAD(P)-binding domain"/>
    <property type="match status" value="1"/>
</dbReference>
<dbReference type="GO" id="GO:0050660">
    <property type="term" value="F:flavin adenine dinucleotide binding"/>
    <property type="evidence" value="ECO:0007669"/>
    <property type="project" value="InterPro"/>
</dbReference>
<dbReference type="SUPFAM" id="SSF54373">
    <property type="entry name" value="FAD-linked reductases, C-terminal domain"/>
    <property type="match status" value="1"/>
</dbReference>
<dbReference type="InterPro" id="IPR036188">
    <property type="entry name" value="FAD/NAD-bd_sf"/>
</dbReference>
<evidence type="ECO:0000256" key="4">
    <source>
        <dbReference type="ARBA" id="ARBA00022827"/>
    </source>
</evidence>
<evidence type="ECO:0000256" key="3">
    <source>
        <dbReference type="ARBA" id="ARBA00022630"/>
    </source>
</evidence>
<dbReference type="PROSITE" id="PS00624">
    <property type="entry name" value="GMC_OXRED_2"/>
    <property type="match status" value="1"/>
</dbReference>
<dbReference type="InterPro" id="IPR012132">
    <property type="entry name" value="GMC_OxRdtase"/>
</dbReference>
<sequence length="522" mass="55921">MTAFDYIVVGAGSAGAVVASRLAEDPGTRVLLIEAGDNGKHLSVRVPAAFSKQFTTERDWNFRTEPEPHLDGRRLYHPRGKMLGGSSAQNAMIYIRGNRADYDGWARAGGTGWSFDEVLPYFKRSEHNSRGASAFHGGDGPMYIEDPRDPNPLSERLVDAMTASGLVRNPDFNGAAQTGTGLYQVTQRRGRRWTTADGFLAERPRNLTVWTRATVRKVVLDNGRATGVEVSRAGRTSVVRAGSEIVLSAGAFGTPHLLLLSGIGPAAHLREHGIDVVVDNEHVGSHLMDHPFYLLNFETTATGTLADAEKPIQLVKYLALRKGLLTSNVGEAGGFFHTGAASGAPDMQFIGAPGFFWNHGFTSHPTPAFALGCSLVGSISEGTVRLTSADPTAAPAIRFNYFAERADLDAMTAAVTRAREVVASGPMRAVAGKEIHPGPGTSTTAELEAEIRRNVEHTYHPACTARMGVEGHAVVNPALQVYGIAGLRIADASVFPRITHGNTHAPTLMVGEKAADLIRENR</sequence>
<feature type="binding site" evidence="5">
    <location>
        <position position="215"/>
    </location>
    <ligand>
        <name>FAD</name>
        <dbReference type="ChEBI" id="CHEBI:57692"/>
    </ligand>
</feature>
<evidence type="ECO:0000259" key="6">
    <source>
        <dbReference type="PROSITE" id="PS00624"/>
    </source>
</evidence>
<keyword evidence="8" id="KW-1185">Reference proteome</keyword>
<dbReference type="PANTHER" id="PTHR11552">
    <property type="entry name" value="GLUCOSE-METHANOL-CHOLINE GMC OXIDOREDUCTASE"/>
    <property type="match status" value="1"/>
</dbReference>
<comment type="similarity">
    <text evidence="2">Belongs to the GMC oxidoreductase family.</text>
</comment>
<evidence type="ECO:0000313" key="8">
    <source>
        <dbReference type="Proteomes" id="UP000279275"/>
    </source>
</evidence>
<dbReference type="Gene3D" id="3.30.560.10">
    <property type="entry name" value="Glucose Oxidase, domain 3"/>
    <property type="match status" value="1"/>
</dbReference>
<dbReference type="Pfam" id="PF05199">
    <property type="entry name" value="GMC_oxred_C"/>
    <property type="match status" value="1"/>
</dbReference>
<evidence type="ECO:0000256" key="5">
    <source>
        <dbReference type="PIRSR" id="PIRSR000137-2"/>
    </source>
</evidence>
<dbReference type="PIRSF" id="PIRSF000137">
    <property type="entry name" value="Alcohol_oxidase"/>
    <property type="match status" value="1"/>
</dbReference>
<dbReference type="GO" id="GO:0016614">
    <property type="term" value="F:oxidoreductase activity, acting on CH-OH group of donors"/>
    <property type="evidence" value="ECO:0007669"/>
    <property type="project" value="InterPro"/>
</dbReference>
<dbReference type="Gene3D" id="3.50.50.60">
    <property type="entry name" value="FAD/NAD(P)-binding domain"/>
    <property type="match status" value="1"/>
</dbReference>